<dbReference type="PIRSF" id="PIRSF006054">
    <property type="entry name" value="UCP006054"/>
    <property type="match status" value="1"/>
</dbReference>
<dbReference type="PANTHER" id="PTHR30501:SF2">
    <property type="entry name" value="UPF0597 PROTEIN YHAM"/>
    <property type="match status" value="1"/>
</dbReference>
<dbReference type="EMBL" id="CP046640">
    <property type="protein sequence ID" value="QTL98118.1"/>
    <property type="molecule type" value="Genomic_DNA"/>
</dbReference>
<evidence type="ECO:0000259" key="2">
    <source>
        <dbReference type="Pfam" id="PF03313"/>
    </source>
</evidence>
<dbReference type="Proteomes" id="UP000665020">
    <property type="component" value="Chromosome"/>
</dbReference>
<dbReference type="HAMAP" id="MF_01845">
    <property type="entry name" value="UPF0597"/>
    <property type="match status" value="1"/>
</dbReference>
<dbReference type="KEGG" id="ifn:GM661_09075"/>
<evidence type="ECO:0000256" key="1">
    <source>
        <dbReference type="HAMAP-Rule" id="MF_01845"/>
    </source>
</evidence>
<dbReference type="PANTHER" id="PTHR30501">
    <property type="entry name" value="UPF0597 PROTEIN YHAM"/>
    <property type="match status" value="1"/>
</dbReference>
<accession>A0A8A7KEM1</accession>
<comment type="similarity">
    <text evidence="1">Belongs to the UPF0597 family.</text>
</comment>
<organism evidence="3 4">
    <name type="scientific">Iocasia fonsfrigidae</name>
    <dbReference type="NCBI Taxonomy" id="2682810"/>
    <lineage>
        <taxon>Bacteria</taxon>
        <taxon>Bacillati</taxon>
        <taxon>Bacillota</taxon>
        <taxon>Clostridia</taxon>
        <taxon>Halanaerobiales</taxon>
        <taxon>Halanaerobiaceae</taxon>
        <taxon>Iocasia</taxon>
    </lineage>
</organism>
<dbReference type="GO" id="GO:0019450">
    <property type="term" value="P:L-cysteine catabolic process to pyruvate"/>
    <property type="evidence" value="ECO:0007669"/>
    <property type="project" value="TreeGrafter"/>
</dbReference>
<evidence type="ECO:0000313" key="3">
    <source>
        <dbReference type="EMBL" id="QTL98118.1"/>
    </source>
</evidence>
<dbReference type="Pfam" id="PF03313">
    <property type="entry name" value="SDH_alpha"/>
    <property type="match status" value="1"/>
</dbReference>
<evidence type="ECO:0000313" key="4">
    <source>
        <dbReference type="Proteomes" id="UP000665020"/>
    </source>
</evidence>
<keyword evidence="4" id="KW-1185">Reference proteome</keyword>
<proteinExistence type="inferred from homology"/>
<gene>
    <name evidence="3" type="ORF">GM661_09075</name>
</gene>
<protein>
    <recommendedName>
        <fullName evidence="1">UPF0597 protein GM661_09075</fullName>
    </recommendedName>
</protein>
<feature type="domain" description="Serine dehydratase-like alpha subunit" evidence="2">
    <location>
        <begin position="182"/>
        <end position="433"/>
    </location>
</feature>
<sequence length="438" mass="47004">MINHNHKNQKKLLTLIKQRTIPAIGCTEPVAIAFATAIAKEHLEKKIGNINLEKDITTINIQVSINIFKNGKSVIIPNTNKTGLDLAAALSLVCGNSANSLCIFADVNKTYIKKANNILKRKLIKIIPVLDVNDVFVQVELKGEKNNVKVVLEGGHTDIKFIEIDGEKVFEDKSVGDKTISSEFLKKMTFNEIKKISEEIDIKELDFILEGIDINKKAAQEGLKKKNSLRWGASLLKLQKEGKIANDASIKARILTAAGADIRMGGGNCPIMTSGGSGNQGLGVILPIFVVAEEVNASQEKLIRATFFGHAINNFIKAYTGKLSAICGCAIGAGIGASAGITWLLGGKEKEIEGAAQNMLANITGMLCDGAKESCSLKLSTSAGEAVIASYMAYNNVIIPLKVGIIGNSIEETIKNIAILCKKGLSKTDETIVEIMKA</sequence>
<dbReference type="AlphaFoldDB" id="A0A8A7KEM1"/>
<name>A0A8A7KEM1_9FIRM</name>
<dbReference type="RefSeq" id="WP_230869697.1">
    <property type="nucleotide sequence ID" value="NZ_CP046640.1"/>
</dbReference>
<reference evidence="3" key="1">
    <citation type="submission" date="2019-12" db="EMBL/GenBank/DDBJ databases">
        <authorList>
            <person name="zhang j."/>
            <person name="sun C.M."/>
        </authorList>
    </citation>
    <scope>NUCLEOTIDE SEQUENCE</scope>
    <source>
        <strain evidence="3">NS-1</strain>
    </source>
</reference>
<dbReference type="GO" id="GO:0080146">
    <property type="term" value="F:L-cysteine desulfhydrase activity"/>
    <property type="evidence" value="ECO:0007669"/>
    <property type="project" value="TreeGrafter"/>
</dbReference>
<dbReference type="InterPro" id="IPR021144">
    <property type="entry name" value="UPF0597"/>
</dbReference>
<dbReference type="InterPro" id="IPR005130">
    <property type="entry name" value="Ser_deHydtase-like_asu"/>
</dbReference>